<feature type="compositionally biased region" description="Basic and acidic residues" evidence="1">
    <location>
        <begin position="182"/>
        <end position="200"/>
    </location>
</feature>
<feature type="region of interest" description="Disordered" evidence="1">
    <location>
        <begin position="43"/>
        <end position="62"/>
    </location>
</feature>
<protein>
    <submittedName>
        <fullName evidence="2">Uncharacterized protein</fullName>
    </submittedName>
</protein>
<feature type="region of interest" description="Disordered" evidence="1">
    <location>
        <begin position="1"/>
        <end position="21"/>
    </location>
</feature>
<dbReference type="VEuPathDB" id="ToxoDB:TGP89_311040"/>
<feature type="region of interest" description="Disordered" evidence="1">
    <location>
        <begin position="179"/>
        <end position="200"/>
    </location>
</feature>
<comment type="caution">
    <text evidence="2">The sequence shown here is derived from an EMBL/GenBank/DDBJ whole genome shotgun (WGS) entry which is preliminary data.</text>
</comment>
<accession>A0A086K9I2</accession>
<sequence>MATHHHKTLHPERQGQNSAKRLFAWTEHDDPFVPLHHGGVSCPPASGSASHASRCREASTRELSAAVDPDILKRRRLLGPDVHPRLVSEEYEGKAVDVAGGSRLTTSASTGLVPVSSHVPSGAVASPNHGPIPDESEELSRTSSVSSVEVDMMDAGGGSPPRQLAPTLASRACLAYASRRNGAKEPVSERRSADASLAPRDEKKNENCYAIMPFLSETAAQIPRPLGEGDLSLEALLQGTCVSDRTRPLSEMIRDPEVARLLRDQPADPLESLERNSEGFLLTEVLRKKREQRLKKALQNAGRMAERGVSLRALYDLCESDEETRHERRGADGRLSPSPLLGKDTEDASMD</sequence>
<dbReference type="AlphaFoldDB" id="A0A086K9I2"/>
<evidence type="ECO:0000256" key="1">
    <source>
        <dbReference type="SAM" id="MobiDB-lite"/>
    </source>
</evidence>
<proteinExistence type="predicted"/>
<organism evidence="2 3">
    <name type="scientific">Toxoplasma gondii p89</name>
    <dbReference type="NCBI Taxonomy" id="943119"/>
    <lineage>
        <taxon>Eukaryota</taxon>
        <taxon>Sar</taxon>
        <taxon>Alveolata</taxon>
        <taxon>Apicomplexa</taxon>
        <taxon>Conoidasida</taxon>
        <taxon>Coccidia</taxon>
        <taxon>Eucoccidiorida</taxon>
        <taxon>Eimeriorina</taxon>
        <taxon>Sarcocystidae</taxon>
        <taxon>Toxoplasma</taxon>
    </lineage>
</organism>
<evidence type="ECO:0000313" key="2">
    <source>
        <dbReference type="EMBL" id="KFG41050.1"/>
    </source>
</evidence>
<feature type="compositionally biased region" description="Basic and acidic residues" evidence="1">
    <location>
        <begin position="323"/>
        <end position="332"/>
    </location>
</feature>
<dbReference type="Proteomes" id="UP000028828">
    <property type="component" value="Unassembled WGS sequence"/>
</dbReference>
<dbReference type="EMBL" id="AEYI02001143">
    <property type="protein sequence ID" value="KFG41050.1"/>
    <property type="molecule type" value="Genomic_DNA"/>
</dbReference>
<feature type="region of interest" description="Disordered" evidence="1">
    <location>
        <begin position="107"/>
        <end position="165"/>
    </location>
</feature>
<dbReference type="OrthoDB" id="331488at2759"/>
<feature type="compositionally biased region" description="Low complexity" evidence="1">
    <location>
        <begin position="141"/>
        <end position="150"/>
    </location>
</feature>
<evidence type="ECO:0000313" key="3">
    <source>
        <dbReference type="Proteomes" id="UP000028828"/>
    </source>
</evidence>
<name>A0A086K9I2_TOXGO</name>
<feature type="region of interest" description="Disordered" evidence="1">
    <location>
        <begin position="321"/>
        <end position="351"/>
    </location>
</feature>
<gene>
    <name evidence="2" type="ORF">TGP89_311040</name>
</gene>
<reference evidence="2 3" key="1">
    <citation type="submission" date="2014-03" db="EMBL/GenBank/DDBJ databases">
        <authorList>
            <person name="Sibley D."/>
            <person name="Venepally P."/>
            <person name="Karamycheva S."/>
            <person name="Hadjithomas M."/>
            <person name="Khan A."/>
            <person name="Brunk B."/>
            <person name="Roos D."/>
            <person name="Caler E."/>
            <person name="Lorenzi H."/>
        </authorList>
    </citation>
    <scope>NUCLEOTIDE SEQUENCE [LARGE SCALE GENOMIC DNA]</scope>
    <source>
        <strain evidence="3">p89</strain>
    </source>
</reference>